<reference evidence="7 8" key="1">
    <citation type="journal article" date="2012" name="New Phytol.">
        <title>Insight into trade-off between wood decay and parasitism from the genome of a fungal forest pathogen.</title>
        <authorList>
            <person name="Olson A."/>
            <person name="Aerts A."/>
            <person name="Asiegbu F."/>
            <person name="Belbahri L."/>
            <person name="Bouzid O."/>
            <person name="Broberg A."/>
            <person name="Canback B."/>
            <person name="Coutinho P.M."/>
            <person name="Cullen D."/>
            <person name="Dalman K."/>
            <person name="Deflorio G."/>
            <person name="van Diepen L.T."/>
            <person name="Dunand C."/>
            <person name="Duplessis S."/>
            <person name="Durling M."/>
            <person name="Gonthier P."/>
            <person name="Grimwood J."/>
            <person name="Fossdal C.G."/>
            <person name="Hansson D."/>
            <person name="Henrissat B."/>
            <person name="Hietala A."/>
            <person name="Himmelstrand K."/>
            <person name="Hoffmeister D."/>
            <person name="Hogberg N."/>
            <person name="James T.Y."/>
            <person name="Karlsson M."/>
            <person name="Kohler A."/>
            <person name="Kues U."/>
            <person name="Lee Y.H."/>
            <person name="Lin Y.C."/>
            <person name="Lind M."/>
            <person name="Lindquist E."/>
            <person name="Lombard V."/>
            <person name="Lucas S."/>
            <person name="Lunden K."/>
            <person name="Morin E."/>
            <person name="Murat C."/>
            <person name="Park J."/>
            <person name="Raffaello T."/>
            <person name="Rouze P."/>
            <person name="Salamov A."/>
            <person name="Schmutz J."/>
            <person name="Solheim H."/>
            <person name="Stahlberg J."/>
            <person name="Velez H."/>
            <person name="de Vries R.P."/>
            <person name="Wiebenga A."/>
            <person name="Woodward S."/>
            <person name="Yakovlev I."/>
            <person name="Garbelotto M."/>
            <person name="Martin F."/>
            <person name="Grigoriev I.V."/>
            <person name="Stenlid J."/>
        </authorList>
    </citation>
    <scope>NUCLEOTIDE SEQUENCE [LARGE SCALE GENOMIC DNA]</scope>
    <source>
        <strain evidence="7 8">TC 32-1</strain>
    </source>
</reference>
<evidence type="ECO:0000256" key="6">
    <source>
        <dbReference type="SAM" id="Phobius"/>
    </source>
</evidence>
<feature type="transmembrane region" description="Helical" evidence="6">
    <location>
        <begin position="366"/>
        <end position="383"/>
    </location>
</feature>
<dbReference type="RefSeq" id="XP_009541833.1">
    <property type="nucleotide sequence ID" value="XM_009543538.1"/>
</dbReference>
<sequence length="511" mass="54992">MAHHADKVVHWNGSLHVKEDSPVDDAVSTAPAPSPSLWGIQLKYISLVTLAVQNASLTLLMHYSRVYTPPSRAYSAASAVLATELLKGLISLVIAFTRIDNVPTQYTLVPSSKPDCFSTSLFNPRVFLARCSRLGKEVFRTDCWKLSIPAILYVIQNNLQFVAASNLDAATFQVSYQMKILTTAAFSVFLLRKKLTPLKWLALFFLAVGVAIVQIQTGVSKGSPSSGPDVHIMDPVKGFMAVAAACFTSGLAGVYFEMVLKNTTGDLWVRNVQLSLFSLLPALVPILLASAPSSETPVHSVPSITHLFANFTPWAWATVLTQVLGGLITALVIKYADNIMKGFATSLSIVLSFLTSAALFHFEITVSFVVGATVVLGATWLYSQPDGKRVLPFRARRCSNATIPFSLLSSRNTSASTSASSSPSATFANVVPAYPYPTRPTPLNLVPSLGRRTPLSSPYSSPTTPTPSGRIFSHGSHDTSTSIIPARSLSMSSISLPLRVDPAKQEDKVIS</sequence>
<feature type="transmembrane region" description="Helical" evidence="6">
    <location>
        <begin position="342"/>
        <end position="360"/>
    </location>
</feature>
<keyword evidence="3 6" id="KW-1133">Transmembrane helix</keyword>
<keyword evidence="4 6" id="KW-0472">Membrane</keyword>
<dbReference type="KEGG" id="hir:HETIRDRAFT_60203"/>
<feature type="transmembrane region" description="Helical" evidence="6">
    <location>
        <begin position="272"/>
        <end position="291"/>
    </location>
</feature>
<name>W4KK67_HETIT</name>
<feature type="compositionally biased region" description="Low complexity" evidence="5">
    <location>
        <begin position="453"/>
        <end position="468"/>
    </location>
</feature>
<feature type="transmembrane region" description="Helical" evidence="6">
    <location>
        <begin position="311"/>
        <end position="333"/>
    </location>
</feature>
<proteinExistence type="predicted"/>
<dbReference type="InParanoid" id="W4KK67"/>
<evidence type="ECO:0000256" key="1">
    <source>
        <dbReference type="ARBA" id="ARBA00004141"/>
    </source>
</evidence>
<comment type="subcellular location">
    <subcellularLocation>
        <location evidence="1">Membrane</location>
        <topology evidence="1">Multi-pass membrane protein</topology>
    </subcellularLocation>
</comment>
<dbReference type="eggNOG" id="KOG2234">
    <property type="taxonomic scope" value="Eukaryota"/>
</dbReference>
<dbReference type="InterPro" id="IPR037185">
    <property type="entry name" value="EmrE-like"/>
</dbReference>
<evidence type="ECO:0000256" key="2">
    <source>
        <dbReference type="ARBA" id="ARBA00022692"/>
    </source>
</evidence>
<dbReference type="GO" id="GO:0015165">
    <property type="term" value="F:pyrimidine nucleotide-sugar transmembrane transporter activity"/>
    <property type="evidence" value="ECO:0007669"/>
    <property type="project" value="InterPro"/>
</dbReference>
<evidence type="ECO:0000313" key="7">
    <source>
        <dbReference type="EMBL" id="ETW86099.1"/>
    </source>
</evidence>
<dbReference type="PANTHER" id="PTHR10231">
    <property type="entry name" value="NUCLEOTIDE-SUGAR TRANSMEMBRANE TRANSPORTER"/>
    <property type="match status" value="1"/>
</dbReference>
<dbReference type="OrthoDB" id="408493at2759"/>
<dbReference type="STRING" id="747525.W4KK67"/>
<dbReference type="AlphaFoldDB" id="W4KK67"/>
<keyword evidence="8" id="KW-1185">Reference proteome</keyword>
<feature type="transmembrane region" description="Helical" evidence="6">
    <location>
        <begin position="239"/>
        <end position="260"/>
    </location>
</feature>
<dbReference type="FunCoup" id="W4KK67">
    <property type="interactions" value="46"/>
</dbReference>
<dbReference type="InterPro" id="IPR007271">
    <property type="entry name" value="Nuc_sug_transpt"/>
</dbReference>
<evidence type="ECO:0000256" key="3">
    <source>
        <dbReference type="ARBA" id="ARBA00022989"/>
    </source>
</evidence>
<dbReference type="Pfam" id="PF04142">
    <property type="entry name" value="Nuc_sug_transp"/>
    <property type="match status" value="2"/>
</dbReference>
<evidence type="ECO:0000256" key="5">
    <source>
        <dbReference type="SAM" id="MobiDB-lite"/>
    </source>
</evidence>
<dbReference type="GO" id="GO:0000139">
    <property type="term" value="C:Golgi membrane"/>
    <property type="evidence" value="ECO:0007669"/>
    <property type="project" value="InterPro"/>
</dbReference>
<feature type="region of interest" description="Disordered" evidence="5">
    <location>
        <begin position="453"/>
        <end position="477"/>
    </location>
</feature>
<accession>W4KK67</accession>
<dbReference type="HOGENOM" id="CLU_024645_3_1_1"/>
<evidence type="ECO:0000256" key="4">
    <source>
        <dbReference type="ARBA" id="ARBA00023136"/>
    </source>
</evidence>
<dbReference type="EMBL" id="KI925455">
    <property type="protein sequence ID" value="ETW86099.1"/>
    <property type="molecule type" value="Genomic_DNA"/>
</dbReference>
<gene>
    <name evidence="7" type="ORF">HETIRDRAFT_60203</name>
</gene>
<evidence type="ECO:0000313" key="8">
    <source>
        <dbReference type="Proteomes" id="UP000030671"/>
    </source>
</evidence>
<protein>
    <submittedName>
        <fullName evidence="7">UDP-galactose transporter</fullName>
    </submittedName>
</protein>
<dbReference type="Proteomes" id="UP000030671">
    <property type="component" value="Unassembled WGS sequence"/>
</dbReference>
<keyword evidence="2 6" id="KW-0812">Transmembrane</keyword>
<dbReference type="GeneID" id="20678502"/>
<organism evidence="7 8">
    <name type="scientific">Heterobasidion irregulare (strain TC 32-1)</name>
    <dbReference type="NCBI Taxonomy" id="747525"/>
    <lineage>
        <taxon>Eukaryota</taxon>
        <taxon>Fungi</taxon>
        <taxon>Dikarya</taxon>
        <taxon>Basidiomycota</taxon>
        <taxon>Agaricomycotina</taxon>
        <taxon>Agaricomycetes</taxon>
        <taxon>Russulales</taxon>
        <taxon>Bondarzewiaceae</taxon>
        <taxon>Heterobasidion</taxon>
        <taxon>Heterobasidion annosum species complex</taxon>
    </lineage>
</organism>
<dbReference type="SUPFAM" id="SSF103481">
    <property type="entry name" value="Multidrug resistance efflux transporter EmrE"/>
    <property type="match status" value="1"/>
</dbReference>
<dbReference type="NCBIfam" id="TIGR00803">
    <property type="entry name" value="nst"/>
    <property type="match status" value="1"/>
</dbReference>
<feature type="transmembrane region" description="Helical" evidence="6">
    <location>
        <begin position="200"/>
        <end position="219"/>
    </location>
</feature>